<dbReference type="CDD" id="cd00170">
    <property type="entry name" value="SEC14"/>
    <property type="match status" value="1"/>
</dbReference>
<dbReference type="InterPro" id="IPR036865">
    <property type="entry name" value="CRAL-TRIO_dom_sf"/>
</dbReference>
<keyword evidence="3" id="KW-1185">Reference proteome</keyword>
<reference evidence="2" key="1">
    <citation type="journal article" date="2023" name="G3 (Bethesda)">
        <title>Whole genome assemblies of Zophobas morio and Tenebrio molitor.</title>
        <authorList>
            <person name="Kaur S."/>
            <person name="Stinson S.A."/>
            <person name="diCenzo G.C."/>
        </authorList>
    </citation>
    <scope>NUCLEOTIDE SEQUENCE</scope>
    <source>
        <strain evidence="2">QUZm001</strain>
    </source>
</reference>
<dbReference type="GO" id="GO:1902936">
    <property type="term" value="F:phosphatidylinositol bisphosphate binding"/>
    <property type="evidence" value="ECO:0007669"/>
    <property type="project" value="TreeGrafter"/>
</dbReference>
<accession>A0AA38ICH8</accession>
<organism evidence="2 3">
    <name type="scientific">Zophobas morio</name>
    <dbReference type="NCBI Taxonomy" id="2755281"/>
    <lineage>
        <taxon>Eukaryota</taxon>
        <taxon>Metazoa</taxon>
        <taxon>Ecdysozoa</taxon>
        <taxon>Arthropoda</taxon>
        <taxon>Hexapoda</taxon>
        <taxon>Insecta</taxon>
        <taxon>Pterygota</taxon>
        <taxon>Neoptera</taxon>
        <taxon>Endopterygota</taxon>
        <taxon>Coleoptera</taxon>
        <taxon>Polyphaga</taxon>
        <taxon>Cucujiformia</taxon>
        <taxon>Tenebrionidae</taxon>
        <taxon>Zophobas</taxon>
    </lineage>
</organism>
<proteinExistence type="predicted"/>
<dbReference type="Gene3D" id="3.40.525.10">
    <property type="entry name" value="CRAL-TRIO lipid binding domain"/>
    <property type="match status" value="1"/>
</dbReference>
<dbReference type="GO" id="GO:0016020">
    <property type="term" value="C:membrane"/>
    <property type="evidence" value="ECO:0007669"/>
    <property type="project" value="TreeGrafter"/>
</dbReference>
<dbReference type="SUPFAM" id="SSF46938">
    <property type="entry name" value="CRAL/TRIO N-terminal domain"/>
    <property type="match status" value="1"/>
</dbReference>
<dbReference type="SUPFAM" id="SSF52087">
    <property type="entry name" value="CRAL/TRIO domain"/>
    <property type="match status" value="1"/>
</dbReference>
<evidence type="ECO:0000313" key="2">
    <source>
        <dbReference type="EMBL" id="KAJ3652773.1"/>
    </source>
</evidence>
<dbReference type="Pfam" id="PF00650">
    <property type="entry name" value="CRAL_TRIO"/>
    <property type="match status" value="1"/>
</dbReference>
<sequence>MLKVEEMVVENVVKTFDKDKESTEDDIRTIQKWINEQPHFLQPLERRSITNFLILNKFSIEKTKQKIDNYYTTRTKLEEIYKEITPKFSSFVQEFTQIAYFLAHPQLLDYNRVYFFKIRNPDLTEQLDNYVMARYLVACQEIRLRHDVMYGDIFVVDCKHLPSSFFLKLTPTFLYKFVFMIYQQIYSIRMKAVYVINFPSFGETLVKIVKTVIKRKLFERIHFLSEGCLINEKFPEDFLPVDFGGKGISLEKLQEIADLEFEQYLNLFDCNYLGKFKVDENLRPAKLENDEMLGFHGNFKKLNID</sequence>
<dbReference type="PROSITE" id="PS50191">
    <property type="entry name" value="CRAL_TRIO"/>
    <property type="match status" value="1"/>
</dbReference>
<feature type="domain" description="CRAL-TRIO" evidence="1">
    <location>
        <begin position="88"/>
        <end position="251"/>
    </location>
</feature>
<name>A0AA38ICH8_9CUCU</name>
<comment type="caution">
    <text evidence="2">The sequence shown here is derived from an EMBL/GenBank/DDBJ whole genome shotgun (WGS) entry which is preliminary data.</text>
</comment>
<gene>
    <name evidence="2" type="ORF">Zmor_018709</name>
</gene>
<evidence type="ECO:0000259" key="1">
    <source>
        <dbReference type="PROSITE" id="PS50191"/>
    </source>
</evidence>
<protein>
    <recommendedName>
        <fullName evidence="1">CRAL-TRIO domain-containing protein</fullName>
    </recommendedName>
</protein>
<dbReference type="InterPro" id="IPR036273">
    <property type="entry name" value="CRAL/TRIO_N_dom_sf"/>
</dbReference>
<dbReference type="AlphaFoldDB" id="A0AA38ICH8"/>
<evidence type="ECO:0000313" key="3">
    <source>
        <dbReference type="Proteomes" id="UP001168821"/>
    </source>
</evidence>
<dbReference type="PANTHER" id="PTHR10174">
    <property type="entry name" value="ALPHA-TOCOPHEROL TRANSFER PROTEIN-RELATED"/>
    <property type="match status" value="1"/>
</dbReference>
<dbReference type="Proteomes" id="UP001168821">
    <property type="component" value="Unassembled WGS sequence"/>
</dbReference>
<dbReference type="EMBL" id="JALNTZ010000005">
    <property type="protein sequence ID" value="KAJ3652773.1"/>
    <property type="molecule type" value="Genomic_DNA"/>
</dbReference>
<dbReference type="PANTHER" id="PTHR10174:SF222">
    <property type="entry name" value="GH10083P-RELATED"/>
    <property type="match status" value="1"/>
</dbReference>
<dbReference type="InterPro" id="IPR001251">
    <property type="entry name" value="CRAL-TRIO_dom"/>
</dbReference>